<keyword evidence="2" id="KW-0808">Transferase</keyword>
<reference evidence="3 4" key="1">
    <citation type="submission" date="2019-09" db="EMBL/GenBank/DDBJ databases">
        <title>Draft genome sequence of Bacillus sp. JC-7.</title>
        <authorList>
            <person name="Tanaka N."/>
            <person name="Shiwa Y."/>
            <person name="Fujita N."/>
            <person name="Tanasupawat S."/>
        </authorList>
    </citation>
    <scope>NUCLEOTIDE SEQUENCE [LARGE SCALE GENOMIC DNA]</scope>
    <source>
        <strain evidence="3 4">JC-7</strain>
    </source>
</reference>
<protein>
    <submittedName>
        <fullName evidence="3">Teichuronic acid biosynthesis glycosyltransferase TuaH</fullName>
    </submittedName>
</protein>
<dbReference type="SUPFAM" id="SSF53756">
    <property type="entry name" value="UDP-Glycosyltransferase/glycogen phosphorylase"/>
    <property type="match status" value="1"/>
</dbReference>
<dbReference type="Gene3D" id="3.40.50.2000">
    <property type="entry name" value="Glycogen Phosphorylase B"/>
    <property type="match status" value="1"/>
</dbReference>
<dbReference type="AlphaFoldDB" id="A0A5J4JE75"/>
<gene>
    <name evidence="3" type="primary">tuaH</name>
    <name evidence="3" type="ORF">BpJC7_00130</name>
</gene>
<proteinExistence type="predicted"/>
<dbReference type="PANTHER" id="PTHR12526:SF629">
    <property type="entry name" value="TEICHURONIC ACID BIOSYNTHESIS GLYCOSYLTRANSFERASE TUAH-RELATED"/>
    <property type="match status" value="1"/>
</dbReference>
<dbReference type="Pfam" id="PF13692">
    <property type="entry name" value="Glyco_trans_1_4"/>
    <property type="match status" value="1"/>
</dbReference>
<dbReference type="EMBL" id="BKZQ01000001">
    <property type="protein sequence ID" value="GER68710.1"/>
    <property type="molecule type" value="Genomic_DNA"/>
</dbReference>
<dbReference type="NCBIfam" id="NF047676">
    <property type="entry name" value="TeichurnBiosyTuaH"/>
    <property type="match status" value="1"/>
</dbReference>
<dbReference type="PANTHER" id="PTHR12526">
    <property type="entry name" value="GLYCOSYLTRANSFERASE"/>
    <property type="match status" value="1"/>
</dbReference>
<name>A0A5J4JE75_9BACI</name>
<evidence type="ECO:0000256" key="1">
    <source>
        <dbReference type="ARBA" id="ARBA00022676"/>
    </source>
</evidence>
<keyword evidence="4" id="KW-1185">Reference proteome</keyword>
<evidence type="ECO:0000313" key="3">
    <source>
        <dbReference type="EMBL" id="GER68710.1"/>
    </source>
</evidence>
<evidence type="ECO:0000313" key="4">
    <source>
        <dbReference type="Proteomes" id="UP000391919"/>
    </source>
</evidence>
<sequence length="390" mass="45033">MGAKTLGTVHVVVAAGRWNHDRLRYRRHRLAEFLQNETREGKVIWLCPVPDKKEPERRRLPNGIIEWAIPDLFPNKIFRFGRYIDFFYEKKLRAFLDELEREKAGKYYLWYTFPGFPALSELFPWDKTVYDCSDLWSYPMEGRQTAVSFLRRKVVQQAEDRVIHKAGTIFCTSDYLYSQVLNRLGPDRAPHVHTLENGVEFAAFAGVEKRNGAPVSHSGTVFGYIGGIKPKLDFKLIQKTAERHPEWLFFLVGPDGTGRSDEFRRLLQTKNVVWKGSIPPAEVPAYMQMIDVGVMPYKPTSYNAAVFPLKLFEFLAAGKPVVGAHLPSTKKYAAEGIYAYTESDDPEDFMRLCQKMAEESADEVYRQARIRLARSKNWNGIFREMVEKVN</sequence>
<keyword evidence="1" id="KW-0328">Glycosyltransferase</keyword>
<dbReference type="Proteomes" id="UP000391919">
    <property type="component" value="Unassembled WGS sequence"/>
</dbReference>
<organism evidence="3 4">
    <name type="scientific">Weizmannia acidilactici</name>
    <dbReference type="NCBI Taxonomy" id="2607726"/>
    <lineage>
        <taxon>Bacteria</taxon>
        <taxon>Bacillati</taxon>
        <taxon>Bacillota</taxon>
        <taxon>Bacilli</taxon>
        <taxon>Bacillales</taxon>
        <taxon>Bacillaceae</taxon>
        <taxon>Heyndrickxia</taxon>
    </lineage>
</organism>
<accession>A0A5J4JE75</accession>
<dbReference type="GO" id="GO:0016757">
    <property type="term" value="F:glycosyltransferase activity"/>
    <property type="evidence" value="ECO:0007669"/>
    <property type="project" value="UniProtKB-KW"/>
</dbReference>
<evidence type="ECO:0000256" key="2">
    <source>
        <dbReference type="ARBA" id="ARBA00022679"/>
    </source>
</evidence>
<comment type="caution">
    <text evidence="3">The sequence shown here is derived from an EMBL/GenBank/DDBJ whole genome shotgun (WGS) entry which is preliminary data.</text>
</comment>